<sequence>MSLVSVLGSAVLPVVAVATVGYGLGTGRDVAVEPLSDITLYVLVPALVFYSLVTTPIAGPTVARLFAGVAAFTVGMVVLAELVGRALGEDEPVLGALVLTSTFSNAGNYGIPLSAFAFGALGRSTAVLYIVAQSVLMYTVGVYVAARGEAGSALGAVTRVFRLPLVYALAAAAVVRVADLAPPTDSAVMETIKLTGDAAIPVMLLMLGIQLADSGGGSSVARTAPASALKLLVAPVLALGVALAVGLTGTVGRVFVLECAMPAAVTPLLLTIEFGGSEARSDGLAAADYVSTTILVTTLASLVTLTGLIALLQAGVAL</sequence>
<evidence type="ECO:0000256" key="6">
    <source>
        <dbReference type="ARBA" id="ARBA00023136"/>
    </source>
</evidence>
<feature type="transmembrane region" description="Helical" evidence="7">
    <location>
        <begin position="165"/>
        <end position="182"/>
    </location>
</feature>
<evidence type="ECO:0000313" key="8">
    <source>
        <dbReference type="EMBL" id="SDF99795.1"/>
    </source>
</evidence>
<evidence type="ECO:0008006" key="10">
    <source>
        <dbReference type="Google" id="ProtNLM"/>
    </source>
</evidence>
<feature type="transmembrane region" description="Helical" evidence="7">
    <location>
        <begin position="93"/>
        <end position="119"/>
    </location>
</feature>
<proteinExistence type="predicted"/>
<dbReference type="PANTHER" id="PTHR36838">
    <property type="entry name" value="AUXIN EFFLUX CARRIER FAMILY PROTEIN"/>
    <property type="match status" value="1"/>
</dbReference>
<dbReference type="PANTHER" id="PTHR36838:SF1">
    <property type="entry name" value="SLR1864 PROTEIN"/>
    <property type="match status" value="1"/>
</dbReference>
<protein>
    <recommendedName>
        <fullName evidence="10">AEC family transporter</fullName>
    </recommendedName>
</protein>
<accession>A0A1G7QMQ8</accession>
<feature type="transmembrane region" description="Helical" evidence="7">
    <location>
        <begin position="40"/>
        <end position="58"/>
    </location>
</feature>
<evidence type="ECO:0000256" key="2">
    <source>
        <dbReference type="ARBA" id="ARBA00022448"/>
    </source>
</evidence>
<evidence type="ECO:0000256" key="5">
    <source>
        <dbReference type="ARBA" id="ARBA00022989"/>
    </source>
</evidence>
<organism evidence="8 9">
    <name type="scientific">Halorientalis regularis</name>
    <dbReference type="NCBI Taxonomy" id="660518"/>
    <lineage>
        <taxon>Archaea</taxon>
        <taxon>Methanobacteriati</taxon>
        <taxon>Methanobacteriota</taxon>
        <taxon>Stenosarchaea group</taxon>
        <taxon>Halobacteria</taxon>
        <taxon>Halobacteriales</taxon>
        <taxon>Haloarculaceae</taxon>
        <taxon>Halorientalis</taxon>
    </lineage>
</organism>
<feature type="transmembrane region" description="Helical" evidence="7">
    <location>
        <begin position="224"/>
        <end position="247"/>
    </location>
</feature>
<keyword evidence="4 7" id="KW-0812">Transmembrane</keyword>
<dbReference type="GO" id="GO:0016020">
    <property type="term" value="C:membrane"/>
    <property type="evidence" value="ECO:0007669"/>
    <property type="project" value="UniProtKB-SubCell"/>
</dbReference>
<reference evidence="9" key="1">
    <citation type="submission" date="2016-10" db="EMBL/GenBank/DDBJ databases">
        <authorList>
            <person name="Varghese N."/>
            <person name="Submissions S."/>
        </authorList>
    </citation>
    <scope>NUCLEOTIDE SEQUENCE [LARGE SCALE GENOMIC DNA]</scope>
    <source>
        <strain evidence="9">IBRC-M 10760</strain>
    </source>
</reference>
<evidence type="ECO:0000256" key="4">
    <source>
        <dbReference type="ARBA" id="ARBA00022692"/>
    </source>
</evidence>
<dbReference type="GO" id="GO:0055085">
    <property type="term" value="P:transmembrane transport"/>
    <property type="evidence" value="ECO:0007669"/>
    <property type="project" value="InterPro"/>
</dbReference>
<keyword evidence="3" id="KW-1003">Cell membrane</keyword>
<dbReference type="Pfam" id="PF03547">
    <property type="entry name" value="Mem_trans"/>
    <property type="match status" value="2"/>
</dbReference>
<feature type="transmembrane region" description="Helical" evidence="7">
    <location>
        <begin position="126"/>
        <end position="145"/>
    </location>
</feature>
<feature type="transmembrane region" description="Helical" evidence="7">
    <location>
        <begin position="254"/>
        <end position="272"/>
    </location>
</feature>
<feature type="transmembrane region" description="Helical" evidence="7">
    <location>
        <begin position="65"/>
        <end position="87"/>
    </location>
</feature>
<keyword evidence="6 7" id="KW-0472">Membrane</keyword>
<dbReference type="OrthoDB" id="147743at2157"/>
<feature type="transmembrane region" description="Helical" evidence="7">
    <location>
        <begin position="194"/>
        <end position="212"/>
    </location>
</feature>
<dbReference type="RefSeq" id="WP_092694000.1">
    <property type="nucleotide sequence ID" value="NZ_FNBK01000013.1"/>
</dbReference>
<dbReference type="AlphaFoldDB" id="A0A1G7QMQ8"/>
<keyword evidence="2" id="KW-0813">Transport</keyword>
<evidence type="ECO:0000313" key="9">
    <source>
        <dbReference type="Proteomes" id="UP000199076"/>
    </source>
</evidence>
<dbReference type="InterPro" id="IPR004776">
    <property type="entry name" value="Mem_transp_PIN-like"/>
</dbReference>
<gene>
    <name evidence="8" type="ORF">SAMN05216218_11317</name>
</gene>
<feature type="transmembrane region" description="Helical" evidence="7">
    <location>
        <begin position="292"/>
        <end position="312"/>
    </location>
</feature>
<dbReference type="STRING" id="660518.SAMN05216218_11317"/>
<dbReference type="Proteomes" id="UP000199076">
    <property type="component" value="Unassembled WGS sequence"/>
</dbReference>
<evidence type="ECO:0000256" key="7">
    <source>
        <dbReference type="SAM" id="Phobius"/>
    </source>
</evidence>
<keyword evidence="5 7" id="KW-1133">Transmembrane helix</keyword>
<evidence type="ECO:0000256" key="3">
    <source>
        <dbReference type="ARBA" id="ARBA00022475"/>
    </source>
</evidence>
<keyword evidence="9" id="KW-1185">Reference proteome</keyword>
<name>A0A1G7QMQ8_9EURY</name>
<comment type="subcellular location">
    <subcellularLocation>
        <location evidence="1">Membrane</location>
        <topology evidence="1">Multi-pass membrane protein</topology>
    </subcellularLocation>
</comment>
<evidence type="ECO:0000256" key="1">
    <source>
        <dbReference type="ARBA" id="ARBA00004141"/>
    </source>
</evidence>
<dbReference type="EMBL" id="FNBK01000013">
    <property type="protein sequence ID" value="SDF99795.1"/>
    <property type="molecule type" value="Genomic_DNA"/>
</dbReference>